<protein>
    <submittedName>
        <fullName evidence="8">Phosphoglycerate dehydrogenase</fullName>
    </submittedName>
</protein>
<evidence type="ECO:0000256" key="3">
    <source>
        <dbReference type="ARBA" id="ARBA00023002"/>
    </source>
</evidence>
<evidence type="ECO:0000313" key="8">
    <source>
        <dbReference type="EMBL" id="NWJ46853.1"/>
    </source>
</evidence>
<dbReference type="Proteomes" id="UP001431572">
    <property type="component" value="Plasmid unnamed1"/>
</dbReference>
<dbReference type="PANTHER" id="PTHR42789">
    <property type="entry name" value="D-ISOMER SPECIFIC 2-HYDROXYACID DEHYDROGENASE FAMILY PROTEIN (AFU_ORTHOLOGUE AFUA_6G10090)"/>
    <property type="match status" value="1"/>
</dbReference>
<dbReference type="PROSITE" id="PS00065">
    <property type="entry name" value="D_2_HYDROXYACID_DH_1"/>
    <property type="match status" value="1"/>
</dbReference>
<evidence type="ECO:0000313" key="11">
    <source>
        <dbReference type="Proteomes" id="UP001431572"/>
    </source>
</evidence>
<comment type="similarity">
    <text evidence="1 5">Belongs to the D-isomer specific 2-hydroxyacid dehydrogenase family.</text>
</comment>
<dbReference type="InterPro" id="IPR006139">
    <property type="entry name" value="D-isomer_2_OHA_DH_cat_dom"/>
</dbReference>
<dbReference type="InterPro" id="IPR006140">
    <property type="entry name" value="D-isomer_DH_NAD-bd"/>
</dbReference>
<proteinExistence type="inferred from homology"/>
<reference evidence="8 10" key="1">
    <citation type="submission" date="2020-06" db="EMBL/GenBank/DDBJ databases">
        <title>Anoxygenic phototrophic Chloroflexota member uses a Type I reaction center.</title>
        <authorList>
            <person name="Tsuji J.M."/>
            <person name="Shaw N.A."/>
            <person name="Nagashima S."/>
            <person name="Venkiteswaran J."/>
            <person name="Schiff S.L."/>
            <person name="Hanada S."/>
            <person name="Tank M."/>
            <person name="Neufeld J.D."/>
        </authorList>
    </citation>
    <scope>NUCLEOTIDE SEQUENCE [LARGE SCALE GENOMIC DNA]</scope>
    <source>
        <strain evidence="8">L227-S17</strain>
    </source>
</reference>
<dbReference type="EMBL" id="JACATZ010000001">
    <property type="protein sequence ID" value="NWJ46853.1"/>
    <property type="molecule type" value="Genomic_DNA"/>
</dbReference>
<reference evidence="9" key="2">
    <citation type="journal article" date="2024" name="Nature">
        <title>Anoxygenic phototroph of the Chloroflexota uses a type I reaction centre.</title>
        <authorList>
            <person name="Tsuji J.M."/>
            <person name="Shaw N.A."/>
            <person name="Nagashima S."/>
            <person name="Venkiteswaran J.J."/>
            <person name="Schiff S.L."/>
            <person name="Watanabe T."/>
            <person name="Fukui M."/>
            <person name="Hanada S."/>
            <person name="Tank M."/>
            <person name="Neufeld J.D."/>
        </authorList>
    </citation>
    <scope>NUCLEOTIDE SEQUENCE</scope>
    <source>
        <strain evidence="9">L227-S17</strain>
        <plasmid evidence="9 11">unnamed1</plasmid>
    </source>
</reference>
<evidence type="ECO:0000256" key="4">
    <source>
        <dbReference type="ARBA" id="ARBA00023027"/>
    </source>
</evidence>
<dbReference type="PROSITE" id="PS00670">
    <property type="entry name" value="D_2_HYDROXYACID_DH_2"/>
    <property type="match status" value="1"/>
</dbReference>
<dbReference type="CDD" id="cd12172">
    <property type="entry name" value="PGDH_like_2"/>
    <property type="match status" value="1"/>
</dbReference>
<dbReference type="InterPro" id="IPR029752">
    <property type="entry name" value="D-isomer_DH_CS1"/>
</dbReference>
<dbReference type="Pfam" id="PF02826">
    <property type="entry name" value="2-Hacid_dh_C"/>
    <property type="match status" value="1"/>
</dbReference>
<dbReference type="Pfam" id="PF00389">
    <property type="entry name" value="2-Hacid_dh"/>
    <property type="match status" value="1"/>
</dbReference>
<dbReference type="Gene3D" id="3.40.50.720">
    <property type="entry name" value="NAD(P)-binding Rossmann-like Domain"/>
    <property type="match status" value="2"/>
</dbReference>
<accession>A0A8T7M459</accession>
<evidence type="ECO:0000256" key="5">
    <source>
        <dbReference type="RuleBase" id="RU003719"/>
    </source>
</evidence>
<dbReference type="SUPFAM" id="SSF52283">
    <property type="entry name" value="Formate/glycerate dehydrogenase catalytic domain-like"/>
    <property type="match status" value="1"/>
</dbReference>
<keyword evidence="11" id="KW-1185">Reference proteome</keyword>
<evidence type="ECO:0000259" key="7">
    <source>
        <dbReference type="Pfam" id="PF02826"/>
    </source>
</evidence>
<dbReference type="GO" id="GO:0051287">
    <property type="term" value="F:NAD binding"/>
    <property type="evidence" value="ECO:0007669"/>
    <property type="project" value="InterPro"/>
</dbReference>
<organism evidence="8 10">
    <name type="scientific">Candidatus Chlorohelix allophototropha</name>
    <dbReference type="NCBI Taxonomy" id="3003348"/>
    <lineage>
        <taxon>Bacteria</taxon>
        <taxon>Bacillati</taxon>
        <taxon>Chloroflexota</taxon>
        <taxon>Chloroflexia</taxon>
        <taxon>Candidatus Chloroheliales</taxon>
        <taxon>Candidatus Chloroheliaceae</taxon>
        <taxon>Candidatus Chlorohelix</taxon>
    </lineage>
</organism>
<evidence type="ECO:0000259" key="6">
    <source>
        <dbReference type="Pfam" id="PF00389"/>
    </source>
</evidence>
<evidence type="ECO:0000313" key="10">
    <source>
        <dbReference type="Proteomes" id="UP000521676"/>
    </source>
</evidence>
<dbReference type="PANTHER" id="PTHR42789:SF1">
    <property type="entry name" value="D-ISOMER SPECIFIC 2-HYDROXYACID DEHYDROGENASE FAMILY PROTEIN (AFU_ORTHOLOGUE AFUA_6G10090)"/>
    <property type="match status" value="1"/>
</dbReference>
<keyword evidence="9" id="KW-0614">Plasmid</keyword>
<dbReference type="InterPro" id="IPR029753">
    <property type="entry name" value="D-isomer_DH_CS"/>
</dbReference>
<sequence length="320" mass="35062">MYRVKLLSWNAPSSLPSLSWLREKGVEVVVDPGYPGISEEDLIRKVEGFDGVMCGVEPFTRKVIFSLPQLKSIARTGVGFDAIDLEAAEEKNVIVTTTPGANKHAVADHTIAFMIMLAHRFPENTKVVSEGKWVRMVGKDVYAKTLGIIGVGNIGKEVAKRAVGFGMKLLGFDIVFDNDFANRVGLTYVKLDELLSHSDFITLHVPHYDLTHHIVGENELALAKPEAYLINTARGGVVDEIALHRALIEKRLTGAALDVMENEPDFNSPLMALENVIWTPHVAGITTESRLACLEVACHNSWAVLSGQGEYYQVKPGSIG</sequence>
<evidence type="ECO:0000256" key="2">
    <source>
        <dbReference type="ARBA" id="ARBA00022605"/>
    </source>
</evidence>
<feature type="domain" description="D-isomer specific 2-hydroxyacid dehydrogenase NAD-binding" evidence="7">
    <location>
        <begin position="111"/>
        <end position="283"/>
    </location>
</feature>
<dbReference type="FunFam" id="3.40.50.720:FF:000203">
    <property type="entry name" value="D-3-phosphoglycerate dehydrogenase (SerA)"/>
    <property type="match status" value="1"/>
</dbReference>
<dbReference type="GO" id="GO:0016616">
    <property type="term" value="F:oxidoreductase activity, acting on the CH-OH group of donors, NAD or NADP as acceptor"/>
    <property type="evidence" value="ECO:0007669"/>
    <property type="project" value="InterPro"/>
</dbReference>
<dbReference type="GO" id="GO:0008652">
    <property type="term" value="P:amino acid biosynthetic process"/>
    <property type="evidence" value="ECO:0007669"/>
    <property type="project" value="UniProtKB-KW"/>
</dbReference>
<name>A0A8T7M459_9CHLR</name>
<dbReference type="Proteomes" id="UP000521676">
    <property type="component" value="Unassembled WGS sequence"/>
</dbReference>
<feature type="domain" description="D-isomer specific 2-hydroxyacid dehydrogenase catalytic" evidence="6">
    <location>
        <begin position="20"/>
        <end position="308"/>
    </location>
</feature>
<gene>
    <name evidence="8" type="ORF">HXX08_13380</name>
    <name evidence="9" type="ORF">OZ401_004669</name>
</gene>
<keyword evidence="4" id="KW-0520">NAD</keyword>
<dbReference type="EMBL" id="CP128401">
    <property type="protein sequence ID" value="WJW70161.1"/>
    <property type="molecule type" value="Genomic_DNA"/>
</dbReference>
<dbReference type="InterPro" id="IPR036291">
    <property type="entry name" value="NAD(P)-bd_dom_sf"/>
</dbReference>
<keyword evidence="2" id="KW-0028">Amino-acid biosynthesis</keyword>
<dbReference type="InterPro" id="IPR050857">
    <property type="entry name" value="D-2-hydroxyacid_DH"/>
</dbReference>
<dbReference type="RefSeq" id="WP_341472040.1">
    <property type="nucleotide sequence ID" value="NZ_CP128401.1"/>
</dbReference>
<geneLocation type="plasmid" evidence="9 11">
    <name>unnamed1</name>
</geneLocation>
<evidence type="ECO:0000256" key="1">
    <source>
        <dbReference type="ARBA" id="ARBA00005854"/>
    </source>
</evidence>
<dbReference type="AlphaFoldDB" id="A0A8T7M459"/>
<dbReference type="SUPFAM" id="SSF51735">
    <property type="entry name" value="NAD(P)-binding Rossmann-fold domains"/>
    <property type="match status" value="1"/>
</dbReference>
<evidence type="ECO:0000313" key="9">
    <source>
        <dbReference type="EMBL" id="WJW70161.1"/>
    </source>
</evidence>
<keyword evidence="3 5" id="KW-0560">Oxidoreductase</keyword>